<keyword evidence="3 5" id="KW-0413">Isomerase</keyword>
<dbReference type="EC" id="5.3.1.8" evidence="3"/>
<dbReference type="PANTHER" id="PTHR42742:SF3">
    <property type="entry name" value="FRUCTOKINASE"/>
    <property type="match status" value="1"/>
</dbReference>
<name>A0ABT9XF56_9BACL</name>
<dbReference type="Proteomes" id="UP001232973">
    <property type="component" value="Unassembled WGS sequence"/>
</dbReference>
<keyword evidence="2 3" id="KW-0862">Zinc</keyword>
<evidence type="ECO:0000256" key="1">
    <source>
        <dbReference type="ARBA" id="ARBA00022723"/>
    </source>
</evidence>
<protein>
    <recommendedName>
        <fullName evidence="3">Mannose-6-phosphate isomerase</fullName>
        <ecNumber evidence="3">5.3.1.8</ecNumber>
    </recommendedName>
</protein>
<feature type="domain" description="Phosphomannose isomerase type I catalytic" evidence="4">
    <location>
        <begin position="9"/>
        <end position="106"/>
    </location>
</feature>
<evidence type="ECO:0000256" key="2">
    <source>
        <dbReference type="ARBA" id="ARBA00022833"/>
    </source>
</evidence>
<dbReference type="Gene3D" id="2.60.120.10">
    <property type="entry name" value="Jelly Rolls"/>
    <property type="match status" value="2"/>
</dbReference>
<gene>
    <name evidence="5" type="ORF">J2S03_000731</name>
</gene>
<comment type="cofactor">
    <cofactor evidence="3">
        <name>Zn(2+)</name>
        <dbReference type="ChEBI" id="CHEBI:29105"/>
    </cofactor>
</comment>
<evidence type="ECO:0000256" key="3">
    <source>
        <dbReference type="PIRNR" id="PIRNR036894"/>
    </source>
</evidence>
<dbReference type="PIRSF" id="PIRSF036894">
    <property type="entry name" value="PMI_Firm_short"/>
    <property type="match status" value="1"/>
</dbReference>
<proteinExistence type="inferred from homology"/>
<dbReference type="PANTHER" id="PTHR42742">
    <property type="entry name" value="TRANSCRIPTIONAL REPRESSOR MPRA"/>
    <property type="match status" value="1"/>
</dbReference>
<dbReference type="EMBL" id="JAUSTP010000003">
    <property type="protein sequence ID" value="MDQ0188917.1"/>
    <property type="molecule type" value="Genomic_DNA"/>
</dbReference>
<reference evidence="5 6" key="1">
    <citation type="submission" date="2023-07" db="EMBL/GenBank/DDBJ databases">
        <title>Genomic Encyclopedia of Type Strains, Phase IV (KMG-IV): sequencing the most valuable type-strain genomes for metagenomic binning, comparative biology and taxonomic classification.</title>
        <authorList>
            <person name="Goeker M."/>
        </authorList>
    </citation>
    <scope>NUCLEOTIDE SEQUENCE [LARGE SCALE GENOMIC DNA]</scope>
    <source>
        <strain evidence="5 6">DSM 4006</strain>
    </source>
</reference>
<comment type="similarity">
    <text evidence="3">Belongs to the mannose-6-phosphate isomerase type 1 family.</text>
</comment>
<accession>A0ABT9XF56</accession>
<dbReference type="InterPro" id="IPR051804">
    <property type="entry name" value="Carb_Metab_Reg_Kinase/Isom"/>
</dbReference>
<keyword evidence="1 3" id="KW-0479">Metal-binding</keyword>
<organism evidence="5 6">
    <name type="scientific">Alicyclobacillus cycloheptanicus</name>
    <dbReference type="NCBI Taxonomy" id="1457"/>
    <lineage>
        <taxon>Bacteria</taxon>
        <taxon>Bacillati</taxon>
        <taxon>Bacillota</taxon>
        <taxon>Bacilli</taxon>
        <taxon>Bacillales</taxon>
        <taxon>Alicyclobacillaceae</taxon>
        <taxon>Alicyclobacillus</taxon>
    </lineage>
</organism>
<dbReference type="RefSeq" id="WP_274456493.1">
    <property type="nucleotide sequence ID" value="NZ_CP067097.1"/>
</dbReference>
<evidence type="ECO:0000313" key="6">
    <source>
        <dbReference type="Proteomes" id="UP001232973"/>
    </source>
</evidence>
<evidence type="ECO:0000259" key="4">
    <source>
        <dbReference type="Pfam" id="PF20511"/>
    </source>
</evidence>
<keyword evidence="6" id="KW-1185">Reference proteome</keyword>
<evidence type="ECO:0000313" key="5">
    <source>
        <dbReference type="EMBL" id="MDQ0188917.1"/>
    </source>
</evidence>
<dbReference type="CDD" id="cd07010">
    <property type="entry name" value="cupin_PMI_type_I_N_bac"/>
    <property type="match status" value="1"/>
</dbReference>
<comment type="caution">
    <text evidence="5">The sequence shown here is derived from an EMBL/GenBank/DDBJ whole genome shotgun (WGS) entry which is preliminary data.</text>
</comment>
<dbReference type="InterPro" id="IPR014710">
    <property type="entry name" value="RmlC-like_jellyroll"/>
</dbReference>
<dbReference type="InterPro" id="IPR046457">
    <property type="entry name" value="PMI_typeI_cat"/>
</dbReference>
<dbReference type="InterPro" id="IPR014628">
    <property type="entry name" value="Man6P_isomerase_Firm_short"/>
</dbReference>
<dbReference type="SUPFAM" id="SSF51182">
    <property type="entry name" value="RmlC-like cupins"/>
    <property type="match status" value="1"/>
</dbReference>
<dbReference type="InterPro" id="IPR011051">
    <property type="entry name" value="RmlC_Cupin_sf"/>
</dbReference>
<sequence length="326" mass="35908">MQPYPVKFKPIPQERIWGGHEMKPVFHADRISEPIGEYWLVSGHPTALSVVENGPLAGKSLNELTAQFPDAYLGASPQPRFPVLIKLIEAQADLSVQVHPDDLYAQAHEGDFGKSEAWYIVKAPASGQVVYGHRFRSRDEYFRAVEEGHVRDYLGYRNVAQGDLVYVPARTLHALLAGTTLIEVQQTSDVTYRVYDWDRVDQQGKPRALHVNKAADVLNYAAAPETTDGPAAPRAVAGGTCELLIRCPYFQIERLQLASGAAYSVESGDAPVVLIGVSGTGRLSWPGAADEQVRPYHPWMVPACMTDAVVRADEPMVLLQVTYGRT</sequence>
<dbReference type="GO" id="GO:0004476">
    <property type="term" value="F:mannose-6-phosphate isomerase activity"/>
    <property type="evidence" value="ECO:0007669"/>
    <property type="project" value="UniProtKB-EC"/>
</dbReference>
<comment type="catalytic activity">
    <reaction evidence="3">
        <text>D-mannose 6-phosphate = D-fructose 6-phosphate</text>
        <dbReference type="Rhea" id="RHEA:12356"/>
        <dbReference type="ChEBI" id="CHEBI:58735"/>
        <dbReference type="ChEBI" id="CHEBI:61527"/>
        <dbReference type="EC" id="5.3.1.8"/>
    </reaction>
</comment>
<dbReference type="Pfam" id="PF20511">
    <property type="entry name" value="PMI_typeI_cat"/>
    <property type="match status" value="1"/>
</dbReference>